<evidence type="ECO:0000313" key="4">
    <source>
        <dbReference type="Proteomes" id="UP000030710"/>
    </source>
</evidence>
<dbReference type="Pfam" id="PF00884">
    <property type="entry name" value="Sulfatase"/>
    <property type="match status" value="1"/>
</dbReference>
<proteinExistence type="inferred from homology"/>
<dbReference type="RefSeq" id="WP_021054372.1">
    <property type="nucleotide sequence ID" value="NZ_KE356561.1"/>
</dbReference>
<dbReference type="EMBL" id="KE356561">
    <property type="protein sequence ID" value="ERG94881.1"/>
    <property type="molecule type" value="Genomic_DNA"/>
</dbReference>
<accession>U1PRD7</accession>
<dbReference type="InterPro" id="IPR017850">
    <property type="entry name" value="Alkaline_phosphatase_core_sf"/>
</dbReference>
<dbReference type="Gene3D" id="3.40.720.10">
    <property type="entry name" value="Alkaline Phosphatase, subunit A"/>
    <property type="match status" value="1"/>
</dbReference>
<evidence type="ECO:0000256" key="1">
    <source>
        <dbReference type="ARBA" id="ARBA00008779"/>
    </source>
</evidence>
<dbReference type="eggNOG" id="arCOG02785">
    <property type="taxonomic scope" value="Archaea"/>
</dbReference>
<name>U1PRD7_9EURY</name>
<sequence>MNVALVVLDTLRLDAFREEFGWLPGHRFEQAWSPANWTVPVHGSLFTGHSPGEIGVHAKHQSLDCPEPTLAKLLSKVGYRTQAFSANPNISPIFGFDRGFKEFYGSYRLNYMEREVYDWQEFISEHQSQGLARYVAALREILSSDIATLPSLRRGLDIKLRDLGVRSDPDDDGAKRALSLIKSTQFDDDEFLFCNLMETHAPYDPPREYWTTEWDDDRSWTTFAALLATITGHPPEGATPERLKQAYDDSVRYLSDIYENIFEELRDSFDVVITLSDHGELFDHHSLYQHAYGLYPELTHVPLVISGNEIHNGNTSTPVSLTDVFHTIAELTGVQAGDSNRALISEGSVSEPEDRSIYTEYHGVSHQNRQRIINAGYSPDPYDEKLFGVVDAGGYGYQTMEGFNSPAKGTTDLLNLVKSYAESLDNREYGSDNKLPASVKRQLEDLGYA</sequence>
<organism evidence="3 4">
    <name type="scientific">Haloquadratum walsbyi J07HQW2</name>
    <dbReference type="NCBI Taxonomy" id="1238425"/>
    <lineage>
        <taxon>Archaea</taxon>
        <taxon>Methanobacteriati</taxon>
        <taxon>Methanobacteriota</taxon>
        <taxon>Stenosarchaea group</taxon>
        <taxon>Halobacteria</taxon>
        <taxon>Halobacteriales</taxon>
        <taxon>Haloferacaceae</taxon>
        <taxon>Haloquadratum</taxon>
    </lineage>
</organism>
<evidence type="ECO:0000259" key="2">
    <source>
        <dbReference type="Pfam" id="PF00884"/>
    </source>
</evidence>
<dbReference type="PANTHER" id="PTHR42693:SF33">
    <property type="entry name" value="ARYLSULFATASE"/>
    <property type="match status" value="1"/>
</dbReference>
<evidence type="ECO:0000313" key="3">
    <source>
        <dbReference type="EMBL" id="ERG94881.1"/>
    </source>
</evidence>
<feature type="domain" description="Sulfatase N-terminal" evidence="2">
    <location>
        <begin position="25"/>
        <end position="334"/>
    </location>
</feature>
<dbReference type="SUPFAM" id="SSF53649">
    <property type="entry name" value="Alkaline phosphatase-like"/>
    <property type="match status" value="1"/>
</dbReference>
<dbReference type="PANTHER" id="PTHR42693">
    <property type="entry name" value="ARYLSULFATASE FAMILY MEMBER"/>
    <property type="match status" value="1"/>
</dbReference>
<dbReference type="HOGENOM" id="CLU_006332_14_2_2"/>
<dbReference type="InterPro" id="IPR050738">
    <property type="entry name" value="Sulfatase"/>
</dbReference>
<dbReference type="GO" id="GO:0004065">
    <property type="term" value="F:arylsulfatase activity"/>
    <property type="evidence" value="ECO:0007669"/>
    <property type="project" value="TreeGrafter"/>
</dbReference>
<dbReference type="InterPro" id="IPR000917">
    <property type="entry name" value="Sulfatase_N"/>
</dbReference>
<gene>
    <name evidence="3" type="ORF">J07HQW2_01323</name>
</gene>
<protein>
    <submittedName>
        <fullName evidence="3">Arylsulfatase A related enzyme</fullName>
    </submittedName>
</protein>
<reference evidence="3 4" key="1">
    <citation type="journal article" date="2013" name="PLoS ONE">
        <title>Assembly-driven community genomics of a hypersaline microbial ecosystem.</title>
        <authorList>
            <person name="Podell S."/>
            <person name="Ugalde J.A."/>
            <person name="Narasingarao P."/>
            <person name="Banfield J.F."/>
            <person name="Heidelberg K.B."/>
            <person name="Allen E.E."/>
        </authorList>
    </citation>
    <scope>NUCLEOTIDE SEQUENCE [LARGE SCALE GENOMIC DNA]</scope>
    <source>
        <strain evidence="4">J07HQW2</strain>
    </source>
</reference>
<dbReference type="STRING" id="1238425.J07HQW2_01323"/>
<dbReference type="AlphaFoldDB" id="U1PRD7"/>
<dbReference type="Proteomes" id="UP000030710">
    <property type="component" value="Unassembled WGS sequence"/>
</dbReference>
<comment type="similarity">
    <text evidence="1">Belongs to the sulfatase family.</text>
</comment>